<keyword evidence="3" id="KW-1185">Reference proteome</keyword>
<reference evidence="2 3" key="1">
    <citation type="submission" date="2024-04" db="EMBL/GenBank/DDBJ databases">
        <title>Genome assembly C_amara_ONT_v2.</title>
        <authorList>
            <person name="Yant L."/>
            <person name="Moore C."/>
            <person name="Slenker M."/>
        </authorList>
    </citation>
    <scope>NUCLEOTIDE SEQUENCE [LARGE SCALE GENOMIC DNA]</scope>
    <source>
        <tissue evidence="2">Leaf</tissue>
    </source>
</reference>
<gene>
    <name evidence="2" type="ORF">V5N11_035358</name>
</gene>
<name>A0ABD1ARB1_CARAN</name>
<sequence length="210" mass="23743">MHTCNPIDTPIAKGEGLSLNMGPKTPDEKREMEKVSYASTMGSLISNLHLTRYSDANWTGDLDEHRSTSGYTFLLSDGTITWSSKKQSSTALSTTEAEFMACSASVQEAVWLRRFLQSLNVTPNPSNPVMIHCDNQVCIAYMKDPKYHERMKHIEIKHSFVRDIVAKKEVILKYISTHKMVADPFTKAIPRDVFNAHVRALGLRRVSEMH</sequence>
<proteinExistence type="predicted"/>
<protein>
    <submittedName>
        <fullName evidence="2">Retrovirus-related Pol polyprotein from transposon TNT 1-94</fullName>
    </submittedName>
</protein>
<dbReference type="PANTHER" id="PTHR11439">
    <property type="entry name" value="GAG-POL-RELATED RETROTRANSPOSON"/>
    <property type="match status" value="1"/>
</dbReference>
<organism evidence="2 3">
    <name type="scientific">Cardamine amara subsp. amara</name>
    <dbReference type="NCBI Taxonomy" id="228776"/>
    <lineage>
        <taxon>Eukaryota</taxon>
        <taxon>Viridiplantae</taxon>
        <taxon>Streptophyta</taxon>
        <taxon>Embryophyta</taxon>
        <taxon>Tracheophyta</taxon>
        <taxon>Spermatophyta</taxon>
        <taxon>Magnoliopsida</taxon>
        <taxon>eudicotyledons</taxon>
        <taxon>Gunneridae</taxon>
        <taxon>Pentapetalae</taxon>
        <taxon>rosids</taxon>
        <taxon>malvids</taxon>
        <taxon>Brassicales</taxon>
        <taxon>Brassicaceae</taxon>
        <taxon>Cardamineae</taxon>
        <taxon>Cardamine</taxon>
    </lineage>
</organism>
<evidence type="ECO:0000256" key="1">
    <source>
        <dbReference type="SAM" id="MobiDB-lite"/>
    </source>
</evidence>
<evidence type="ECO:0000313" key="3">
    <source>
        <dbReference type="Proteomes" id="UP001558713"/>
    </source>
</evidence>
<dbReference type="CDD" id="cd09272">
    <property type="entry name" value="RNase_HI_RT_Ty1"/>
    <property type="match status" value="1"/>
</dbReference>
<dbReference type="EMBL" id="JBANAX010000422">
    <property type="protein sequence ID" value="KAL1209293.1"/>
    <property type="molecule type" value="Genomic_DNA"/>
</dbReference>
<dbReference type="PANTHER" id="PTHR11439:SF463">
    <property type="entry name" value="REVERSE TRANSCRIPTASE TY1_COPIA-TYPE DOMAIN-CONTAINING PROTEIN"/>
    <property type="match status" value="1"/>
</dbReference>
<feature type="region of interest" description="Disordered" evidence="1">
    <location>
        <begin position="1"/>
        <end position="28"/>
    </location>
</feature>
<dbReference type="Proteomes" id="UP001558713">
    <property type="component" value="Unassembled WGS sequence"/>
</dbReference>
<dbReference type="AlphaFoldDB" id="A0ABD1ARB1"/>
<accession>A0ABD1ARB1</accession>
<comment type="caution">
    <text evidence="2">The sequence shown here is derived from an EMBL/GenBank/DDBJ whole genome shotgun (WGS) entry which is preliminary data.</text>
</comment>
<evidence type="ECO:0000313" key="2">
    <source>
        <dbReference type="EMBL" id="KAL1209293.1"/>
    </source>
</evidence>